<keyword evidence="8" id="KW-1185">Reference proteome</keyword>
<dbReference type="Pfam" id="PF13720">
    <property type="entry name" value="Acetyltransf_11"/>
    <property type="match status" value="1"/>
</dbReference>
<dbReference type="InterPro" id="IPR001451">
    <property type="entry name" value="Hexapep"/>
</dbReference>
<feature type="domain" description="UDP N-acetylglucosamine O-acyltransferase C-terminal" evidence="6">
    <location>
        <begin position="173"/>
        <end position="254"/>
    </location>
</feature>
<dbReference type="NCBIfam" id="TIGR01852">
    <property type="entry name" value="lipid_A_lpxA"/>
    <property type="match status" value="1"/>
</dbReference>
<accession>A0A514CI13</accession>
<dbReference type="GO" id="GO:0016020">
    <property type="term" value="C:membrane"/>
    <property type="evidence" value="ECO:0007669"/>
    <property type="project" value="GOC"/>
</dbReference>
<dbReference type="NCBIfam" id="NF003657">
    <property type="entry name" value="PRK05289.1"/>
    <property type="match status" value="1"/>
</dbReference>
<dbReference type="SUPFAM" id="SSF51161">
    <property type="entry name" value="Trimeric LpxA-like enzymes"/>
    <property type="match status" value="1"/>
</dbReference>
<sequence>MISKLSQIHEKTQIGEDVTIDPFSVIHENVEIGKGSWIGSNVTIYPGTKIGENCKIFPGAVIAGVPQDLKFQGETSTVEIGNNTTIRECVTISRGTIDKRITKVGSNCLLMAYVHIAHDCIVGDNVIIANAVQVAGHVAIDDWAIIGGSSAIHQFVKIGMHAMVSGGSLVRKDVPPFTKAAREPLSYAGVNSLGLRRRGFTSESISHIQEVYRYLFLNSLNNSRALEEIEVNLPATKERDEIVNFIRSSERGVMKGYIN</sequence>
<proteinExistence type="predicted"/>
<dbReference type="InterPro" id="IPR010137">
    <property type="entry name" value="Lipid_A_LpxA"/>
</dbReference>
<evidence type="ECO:0000256" key="3">
    <source>
        <dbReference type="ARBA" id="ARBA00022679"/>
    </source>
</evidence>
<keyword evidence="3 7" id="KW-0808">Transferase</keyword>
<dbReference type="GO" id="GO:0008780">
    <property type="term" value="F:acyl-[acyl-carrier-protein]-UDP-N-acetylglucosamine O-acyltransferase activity"/>
    <property type="evidence" value="ECO:0007669"/>
    <property type="project" value="UniProtKB-EC"/>
</dbReference>
<evidence type="ECO:0000313" key="8">
    <source>
        <dbReference type="Proteomes" id="UP000316614"/>
    </source>
</evidence>
<dbReference type="Proteomes" id="UP000316614">
    <property type="component" value="Chromosome"/>
</dbReference>
<evidence type="ECO:0000259" key="6">
    <source>
        <dbReference type="Pfam" id="PF13720"/>
    </source>
</evidence>
<evidence type="ECO:0000256" key="5">
    <source>
        <dbReference type="ARBA" id="ARBA00023315"/>
    </source>
</evidence>
<evidence type="ECO:0000256" key="1">
    <source>
        <dbReference type="ARBA" id="ARBA00022516"/>
    </source>
</evidence>
<dbReference type="Gene3D" id="1.20.1180.10">
    <property type="entry name" value="Udp N-acetylglucosamine O-acyltransferase, C-terminal domain"/>
    <property type="match status" value="1"/>
</dbReference>
<name>A0A514CI13_9BACT</name>
<reference evidence="7 8" key="1">
    <citation type="submission" date="2019-06" db="EMBL/GenBank/DDBJ databases">
        <title>Echinicola alkalisoli sp. nov. isolated from saline soil.</title>
        <authorList>
            <person name="Sun J.-Q."/>
            <person name="Xu L."/>
        </authorList>
    </citation>
    <scope>NUCLEOTIDE SEQUENCE [LARGE SCALE GENOMIC DNA]</scope>
    <source>
        <strain evidence="7 8">LN3S3</strain>
    </source>
</reference>
<organism evidence="7 8">
    <name type="scientific">Echinicola soli</name>
    <dbReference type="NCBI Taxonomy" id="2591634"/>
    <lineage>
        <taxon>Bacteria</taxon>
        <taxon>Pseudomonadati</taxon>
        <taxon>Bacteroidota</taxon>
        <taxon>Cytophagia</taxon>
        <taxon>Cytophagales</taxon>
        <taxon>Cyclobacteriaceae</taxon>
        <taxon>Echinicola</taxon>
    </lineage>
</organism>
<dbReference type="RefSeq" id="WP_141614713.1">
    <property type="nucleotide sequence ID" value="NZ_CP041253.1"/>
</dbReference>
<keyword evidence="4" id="KW-0443">Lipid metabolism</keyword>
<evidence type="ECO:0000256" key="2">
    <source>
        <dbReference type="ARBA" id="ARBA00022556"/>
    </source>
</evidence>
<dbReference type="AlphaFoldDB" id="A0A514CI13"/>
<gene>
    <name evidence="7" type="primary">lpxA</name>
    <name evidence="7" type="ORF">FKX85_10650</name>
</gene>
<dbReference type="Pfam" id="PF00132">
    <property type="entry name" value="Hexapep"/>
    <property type="match status" value="2"/>
</dbReference>
<evidence type="ECO:0000313" key="7">
    <source>
        <dbReference type="EMBL" id="QDH79469.1"/>
    </source>
</evidence>
<dbReference type="PANTHER" id="PTHR43480:SF1">
    <property type="entry name" value="ACYL-[ACYL-CARRIER-PROTEIN]--UDP-N-ACETYLGLUCOSAMINE O-ACYLTRANSFERASE, MITOCHONDRIAL-RELATED"/>
    <property type="match status" value="1"/>
</dbReference>
<dbReference type="GO" id="GO:0009245">
    <property type="term" value="P:lipid A biosynthetic process"/>
    <property type="evidence" value="ECO:0007669"/>
    <property type="project" value="UniProtKB-KW"/>
</dbReference>
<dbReference type="EMBL" id="CP041253">
    <property type="protein sequence ID" value="QDH79469.1"/>
    <property type="molecule type" value="Genomic_DNA"/>
</dbReference>
<protein>
    <submittedName>
        <fullName evidence="7">Acyl-ACP--UDP-N-acetylglucosamine O-acyltransferase</fullName>
        <ecNumber evidence="7">2.3.1.129</ecNumber>
    </submittedName>
</protein>
<dbReference type="InterPro" id="IPR029098">
    <property type="entry name" value="Acetyltransf_C"/>
</dbReference>
<dbReference type="PIRSF" id="PIRSF000456">
    <property type="entry name" value="UDP-GlcNAc_acltr"/>
    <property type="match status" value="1"/>
</dbReference>
<keyword evidence="5 7" id="KW-0012">Acyltransferase</keyword>
<keyword evidence="2" id="KW-0441">Lipid A biosynthesis</keyword>
<dbReference type="KEGG" id="echi:FKX85_10650"/>
<evidence type="ECO:0000256" key="4">
    <source>
        <dbReference type="ARBA" id="ARBA00023098"/>
    </source>
</evidence>
<dbReference type="CDD" id="cd03351">
    <property type="entry name" value="LbH_UDP-GlcNAc_AT"/>
    <property type="match status" value="1"/>
</dbReference>
<dbReference type="OrthoDB" id="9807278at2"/>
<keyword evidence="1" id="KW-0444">Lipid biosynthesis</keyword>
<dbReference type="InterPro" id="IPR011004">
    <property type="entry name" value="Trimer_LpxA-like_sf"/>
</dbReference>
<dbReference type="PANTHER" id="PTHR43480">
    <property type="entry name" value="ACYL-[ACYL-CARRIER-PROTEIN]--UDP-N-ACETYLGLUCOSAMINE O-ACYLTRANSFERASE"/>
    <property type="match status" value="1"/>
</dbReference>
<dbReference type="InterPro" id="IPR037157">
    <property type="entry name" value="Acetyltransf_C_sf"/>
</dbReference>
<dbReference type="EC" id="2.3.1.129" evidence="7"/>
<dbReference type="Gene3D" id="2.160.10.10">
    <property type="entry name" value="Hexapeptide repeat proteins"/>
    <property type="match status" value="1"/>
</dbReference>